<organism evidence="11 12">
    <name type="scientific">Rickenella mellea</name>
    <dbReference type="NCBI Taxonomy" id="50990"/>
    <lineage>
        <taxon>Eukaryota</taxon>
        <taxon>Fungi</taxon>
        <taxon>Dikarya</taxon>
        <taxon>Basidiomycota</taxon>
        <taxon>Agaricomycotina</taxon>
        <taxon>Agaricomycetes</taxon>
        <taxon>Hymenochaetales</taxon>
        <taxon>Rickenellaceae</taxon>
        <taxon>Rickenella</taxon>
    </lineage>
</organism>
<keyword evidence="7 10" id="KW-0472">Membrane</keyword>
<dbReference type="VEuPathDB" id="FungiDB:BD410DRAFT_778193"/>
<protein>
    <submittedName>
        <fullName evidence="11">STE3-domain-containing protein</fullName>
    </submittedName>
</protein>
<keyword evidence="6" id="KW-0297">G-protein coupled receptor</keyword>
<keyword evidence="3" id="KW-0589">Pheromone response</keyword>
<dbReference type="OrthoDB" id="2874149at2759"/>
<evidence type="ECO:0000256" key="2">
    <source>
        <dbReference type="ARBA" id="ARBA00011085"/>
    </source>
</evidence>
<feature type="transmembrane region" description="Helical" evidence="10">
    <location>
        <begin position="161"/>
        <end position="182"/>
    </location>
</feature>
<keyword evidence="12" id="KW-1185">Reference proteome</keyword>
<comment type="similarity">
    <text evidence="2">Belongs to the G-protein coupled receptor 4 family.</text>
</comment>
<feature type="transmembrane region" description="Helical" evidence="10">
    <location>
        <begin position="37"/>
        <end position="57"/>
    </location>
</feature>
<feature type="transmembrane region" description="Helical" evidence="10">
    <location>
        <begin position="6"/>
        <end position="25"/>
    </location>
</feature>
<comment type="subcellular location">
    <subcellularLocation>
        <location evidence="1">Membrane</location>
        <topology evidence="1">Multi-pass membrane protein</topology>
    </subcellularLocation>
</comment>
<dbReference type="PRINTS" id="PR00899">
    <property type="entry name" value="GPCRSTE3"/>
</dbReference>
<dbReference type="InterPro" id="IPR000481">
    <property type="entry name" value="GPCR_Pheromne_B_alpha_rcpt"/>
</dbReference>
<dbReference type="EMBL" id="ML170279">
    <property type="protein sequence ID" value="TDL15328.1"/>
    <property type="molecule type" value="Genomic_DNA"/>
</dbReference>
<proteinExistence type="inferred from homology"/>
<evidence type="ECO:0000256" key="4">
    <source>
        <dbReference type="ARBA" id="ARBA00022692"/>
    </source>
</evidence>
<evidence type="ECO:0000313" key="12">
    <source>
        <dbReference type="Proteomes" id="UP000294933"/>
    </source>
</evidence>
<dbReference type="InterPro" id="IPR001499">
    <property type="entry name" value="GPCR_STE3"/>
</dbReference>
<name>A0A4Y7PJS0_9AGAM</name>
<keyword evidence="9" id="KW-0807">Transducer</keyword>
<evidence type="ECO:0000256" key="3">
    <source>
        <dbReference type="ARBA" id="ARBA00022507"/>
    </source>
</evidence>
<feature type="transmembrane region" description="Helical" evidence="10">
    <location>
        <begin position="202"/>
        <end position="225"/>
    </location>
</feature>
<evidence type="ECO:0000256" key="10">
    <source>
        <dbReference type="SAM" id="Phobius"/>
    </source>
</evidence>
<dbReference type="PANTHER" id="PTHR28097:SF1">
    <property type="entry name" value="PHEROMONE A FACTOR RECEPTOR"/>
    <property type="match status" value="1"/>
</dbReference>
<dbReference type="GO" id="GO:0000750">
    <property type="term" value="P:pheromone-dependent signal transduction involved in conjugation with cellular fusion"/>
    <property type="evidence" value="ECO:0007669"/>
    <property type="project" value="TreeGrafter"/>
</dbReference>
<evidence type="ECO:0000256" key="1">
    <source>
        <dbReference type="ARBA" id="ARBA00004141"/>
    </source>
</evidence>
<dbReference type="Proteomes" id="UP000294933">
    <property type="component" value="Unassembled WGS sequence"/>
</dbReference>
<dbReference type="GO" id="GO:0004934">
    <property type="term" value="F:mating-type alpha-factor pheromone receptor activity"/>
    <property type="evidence" value="ECO:0007669"/>
    <property type="project" value="InterPro"/>
</dbReference>
<evidence type="ECO:0000256" key="7">
    <source>
        <dbReference type="ARBA" id="ARBA00023136"/>
    </source>
</evidence>
<evidence type="ECO:0000256" key="5">
    <source>
        <dbReference type="ARBA" id="ARBA00022989"/>
    </source>
</evidence>
<dbReference type="GO" id="GO:0005886">
    <property type="term" value="C:plasma membrane"/>
    <property type="evidence" value="ECO:0007669"/>
    <property type="project" value="TreeGrafter"/>
</dbReference>
<evidence type="ECO:0000256" key="6">
    <source>
        <dbReference type="ARBA" id="ARBA00023040"/>
    </source>
</evidence>
<sequence length="434" mass="49007">MDPTYPLYPIAAFLCMVFVMIPLPWHLQAWNTGTCMFMIWTGVVCLIQFINSIIWRGNAINIAPVYCDISTRIVMGAGVALPACSFCIQRCLYRITNANLATFSREEKRRNLIIDLCVCLGFPLFIMALAYIVQGHRFSIYEDIGCTFGIYNIWPAYPIYFMWPLVFGLMSLVYCVLTLRSFSARRSRFQTFFRSGHSSQRYVRLMLLSTTDVALTIGFSTWVIYSDAKFANPYISWADTHSYFSVIHTFPSIIWRNEHDTRVDVEFGRWNIIVCAIIFIAFFSFAEETRGNYKIAFGTLAKRTGLSNPTSSSMFVGSSSKCVCVLSYFMDAPSSCICRINSRKGWGIASTGRRNAKPLRVVLPGRRDIDLDVGKAWTQSTSTGSTGTMCSPYSPKDAHELCKLPSFHPMSSVPPDITIQAPCEEEFSDTLDIA</sequence>
<evidence type="ECO:0000256" key="9">
    <source>
        <dbReference type="ARBA" id="ARBA00023224"/>
    </source>
</evidence>
<evidence type="ECO:0000313" key="11">
    <source>
        <dbReference type="EMBL" id="TDL15328.1"/>
    </source>
</evidence>
<dbReference type="CDD" id="cd14966">
    <property type="entry name" value="7tmD_STE3"/>
    <property type="match status" value="1"/>
</dbReference>
<keyword evidence="4 10" id="KW-0812">Transmembrane</keyword>
<keyword evidence="5 10" id="KW-1133">Transmembrane helix</keyword>
<keyword evidence="8" id="KW-0675">Receptor</keyword>
<evidence type="ECO:0000256" key="8">
    <source>
        <dbReference type="ARBA" id="ARBA00023170"/>
    </source>
</evidence>
<feature type="transmembrane region" description="Helical" evidence="10">
    <location>
        <begin position="267"/>
        <end position="286"/>
    </location>
</feature>
<reference evidence="11 12" key="1">
    <citation type="submission" date="2018-06" db="EMBL/GenBank/DDBJ databases">
        <title>A transcriptomic atlas of mushroom development highlights an independent origin of complex multicellularity.</title>
        <authorList>
            <consortium name="DOE Joint Genome Institute"/>
            <person name="Krizsan K."/>
            <person name="Almasi E."/>
            <person name="Merenyi Z."/>
            <person name="Sahu N."/>
            <person name="Viragh M."/>
            <person name="Koszo T."/>
            <person name="Mondo S."/>
            <person name="Kiss B."/>
            <person name="Balint B."/>
            <person name="Kues U."/>
            <person name="Barry K."/>
            <person name="Hegedus J.C."/>
            <person name="Henrissat B."/>
            <person name="Johnson J."/>
            <person name="Lipzen A."/>
            <person name="Ohm R."/>
            <person name="Nagy I."/>
            <person name="Pangilinan J."/>
            <person name="Yan J."/>
            <person name="Xiong Y."/>
            <person name="Grigoriev I.V."/>
            <person name="Hibbett D.S."/>
            <person name="Nagy L.G."/>
        </authorList>
    </citation>
    <scope>NUCLEOTIDE SEQUENCE [LARGE SCALE GENOMIC DNA]</scope>
    <source>
        <strain evidence="11 12">SZMC22713</strain>
    </source>
</reference>
<dbReference type="PRINTS" id="PR00901">
    <property type="entry name" value="PHEROMONEBAR"/>
</dbReference>
<gene>
    <name evidence="11" type="ORF">BD410DRAFT_778193</name>
</gene>
<dbReference type="PANTHER" id="PTHR28097">
    <property type="entry name" value="PHEROMONE A FACTOR RECEPTOR"/>
    <property type="match status" value="1"/>
</dbReference>
<dbReference type="STRING" id="50990.A0A4Y7PJS0"/>
<feature type="transmembrane region" description="Helical" evidence="10">
    <location>
        <begin position="112"/>
        <end position="133"/>
    </location>
</feature>
<dbReference type="Pfam" id="PF02076">
    <property type="entry name" value="STE3"/>
    <property type="match status" value="1"/>
</dbReference>
<accession>A0A4Y7PJS0</accession>
<dbReference type="AlphaFoldDB" id="A0A4Y7PJS0"/>